<gene>
    <name evidence="1" type="ORF">KGMB03357_13560</name>
</gene>
<proteinExistence type="predicted"/>
<protein>
    <submittedName>
        <fullName evidence="1">Uncharacterized protein</fullName>
    </submittedName>
</protein>
<sequence>MAGMLWRFFDERNGVGAPIKRFTGNNYSYNSINIIKTNIDKVEY</sequence>
<keyword evidence="2" id="KW-1185">Reference proteome</keyword>
<reference evidence="1 2" key="1">
    <citation type="submission" date="2018-10" db="EMBL/GenBank/DDBJ databases">
        <title>Draft Genome Sequence of Anaerotignum sp. KCTC 15736.</title>
        <authorList>
            <person name="Choi S.H."/>
            <person name="Kim J.S."/>
            <person name="Kang S.W."/>
            <person name="Lee J.S."/>
            <person name="Park S.H."/>
        </authorList>
    </citation>
    <scope>NUCLEOTIDE SEQUENCE [LARGE SCALE GENOMIC DNA]</scope>
    <source>
        <strain evidence="1 2">KCTC 15736</strain>
    </source>
</reference>
<evidence type="ECO:0000313" key="2">
    <source>
        <dbReference type="Proteomes" id="UP000287361"/>
    </source>
</evidence>
<comment type="caution">
    <text evidence="1">The sequence shown here is derived from an EMBL/GenBank/DDBJ whole genome shotgun (WGS) entry which is preliminary data.</text>
</comment>
<accession>A0A401LE65</accession>
<dbReference type="EMBL" id="BHVZ01000002">
    <property type="protein sequence ID" value="GCB29695.1"/>
    <property type="molecule type" value="Genomic_DNA"/>
</dbReference>
<organism evidence="1 2">
    <name type="scientific">Anaerotignum faecicola</name>
    <dbReference type="NCBI Taxonomy" id="2358141"/>
    <lineage>
        <taxon>Bacteria</taxon>
        <taxon>Bacillati</taxon>
        <taxon>Bacillota</taxon>
        <taxon>Clostridia</taxon>
        <taxon>Lachnospirales</taxon>
        <taxon>Anaerotignaceae</taxon>
        <taxon>Anaerotignum</taxon>
    </lineage>
</organism>
<name>A0A401LE65_9FIRM</name>
<dbReference type="Proteomes" id="UP000287361">
    <property type="component" value="Unassembled WGS sequence"/>
</dbReference>
<evidence type="ECO:0000313" key="1">
    <source>
        <dbReference type="EMBL" id="GCB29695.1"/>
    </source>
</evidence>
<dbReference type="AlphaFoldDB" id="A0A401LE65"/>